<evidence type="ECO:0000259" key="9">
    <source>
        <dbReference type="PROSITE" id="PS50923"/>
    </source>
</evidence>
<feature type="chain" id="PRO_5036476053" evidence="7">
    <location>
        <begin position="23"/>
        <end position="374"/>
    </location>
</feature>
<dbReference type="PROSITE" id="PS00022">
    <property type="entry name" value="EGF_1"/>
    <property type="match status" value="2"/>
</dbReference>
<keyword evidence="4 5" id="KW-1015">Disulfide bond</keyword>
<dbReference type="Gene3D" id="2.60.120.260">
    <property type="entry name" value="Galactose-binding domain-like"/>
    <property type="match status" value="1"/>
</dbReference>
<evidence type="ECO:0000313" key="11">
    <source>
        <dbReference type="EnsemblMetazoa" id="G33831.2:cds"/>
    </source>
</evidence>
<dbReference type="InterPro" id="IPR008979">
    <property type="entry name" value="Galactose-bd-like_sf"/>
</dbReference>
<feature type="domain" description="Sushi" evidence="9">
    <location>
        <begin position="138"/>
        <end position="197"/>
    </location>
</feature>
<dbReference type="SMART" id="SM00179">
    <property type="entry name" value="EGF_CA"/>
    <property type="match status" value="2"/>
</dbReference>
<feature type="domain" description="EGF-like" evidence="8">
    <location>
        <begin position="235"/>
        <end position="271"/>
    </location>
</feature>
<evidence type="ECO:0000256" key="6">
    <source>
        <dbReference type="PROSITE-ProRule" id="PRU00302"/>
    </source>
</evidence>
<keyword evidence="3" id="KW-0677">Repeat</keyword>
<feature type="disulfide bond" evidence="5">
    <location>
        <begin position="223"/>
        <end position="232"/>
    </location>
</feature>
<organism evidence="11 12">
    <name type="scientific">Magallana gigas</name>
    <name type="common">Pacific oyster</name>
    <name type="synonym">Crassostrea gigas</name>
    <dbReference type="NCBI Taxonomy" id="29159"/>
    <lineage>
        <taxon>Eukaryota</taxon>
        <taxon>Metazoa</taxon>
        <taxon>Spiralia</taxon>
        <taxon>Lophotrochozoa</taxon>
        <taxon>Mollusca</taxon>
        <taxon>Bivalvia</taxon>
        <taxon>Autobranchia</taxon>
        <taxon>Pteriomorphia</taxon>
        <taxon>Ostreida</taxon>
        <taxon>Ostreoidea</taxon>
        <taxon>Ostreidae</taxon>
        <taxon>Magallana</taxon>
    </lineage>
</organism>
<dbReference type="InterPro" id="IPR003609">
    <property type="entry name" value="Pan_app"/>
</dbReference>
<keyword evidence="2 5" id="KW-0245">EGF-like domain</keyword>
<dbReference type="GO" id="GO:0007219">
    <property type="term" value="P:Notch signaling pathway"/>
    <property type="evidence" value="ECO:0007669"/>
    <property type="project" value="TreeGrafter"/>
</dbReference>
<dbReference type="PANTHER" id="PTHR12916:SF9">
    <property type="entry name" value="NEUROGENIC LOCUS NOTCH HOMOLOG PROTEIN 1-RELATED"/>
    <property type="match status" value="1"/>
</dbReference>
<dbReference type="Gene3D" id="3.50.4.10">
    <property type="entry name" value="Hepatocyte Growth Factor"/>
    <property type="match status" value="1"/>
</dbReference>
<dbReference type="InterPro" id="IPR035976">
    <property type="entry name" value="Sushi/SCR/CCP_sf"/>
</dbReference>
<evidence type="ECO:0000256" key="4">
    <source>
        <dbReference type="ARBA" id="ARBA00023157"/>
    </source>
</evidence>
<feature type="domain" description="Apple" evidence="10">
    <location>
        <begin position="20"/>
        <end position="102"/>
    </location>
</feature>
<dbReference type="InterPro" id="IPR018097">
    <property type="entry name" value="EGF_Ca-bd_CS"/>
</dbReference>
<dbReference type="FunFam" id="2.10.25.10:FF:000471">
    <property type="entry name" value="Protein lin-12"/>
    <property type="match status" value="1"/>
</dbReference>
<dbReference type="CDD" id="cd00054">
    <property type="entry name" value="EGF_CA"/>
    <property type="match status" value="2"/>
</dbReference>
<dbReference type="Pfam" id="PF07645">
    <property type="entry name" value="EGF_CA"/>
    <property type="match status" value="1"/>
</dbReference>
<feature type="domain" description="EGF-like" evidence="8">
    <location>
        <begin position="197"/>
        <end position="233"/>
    </location>
</feature>
<keyword evidence="12" id="KW-1185">Reference proteome</keyword>
<accession>A0A8W8MG83</accession>
<dbReference type="GO" id="GO:0005112">
    <property type="term" value="F:Notch binding"/>
    <property type="evidence" value="ECO:0007669"/>
    <property type="project" value="TreeGrafter"/>
</dbReference>
<dbReference type="Pfam" id="PF00084">
    <property type="entry name" value="Sushi"/>
    <property type="match status" value="1"/>
</dbReference>
<protein>
    <submittedName>
        <fullName evidence="11">Uncharacterized protein</fullName>
    </submittedName>
</protein>
<dbReference type="SMART" id="SM00181">
    <property type="entry name" value="EGF"/>
    <property type="match status" value="2"/>
</dbReference>
<dbReference type="InterPro" id="IPR000436">
    <property type="entry name" value="Sushi_SCR_CCP_dom"/>
</dbReference>
<evidence type="ECO:0000256" key="2">
    <source>
        <dbReference type="ARBA" id="ARBA00022536"/>
    </source>
</evidence>
<evidence type="ECO:0000313" key="12">
    <source>
        <dbReference type="Proteomes" id="UP000005408"/>
    </source>
</evidence>
<feature type="disulfide bond" evidence="5">
    <location>
        <begin position="261"/>
        <end position="270"/>
    </location>
</feature>
<dbReference type="PROSITE" id="PS50026">
    <property type="entry name" value="EGF_3"/>
    <property type="match status" value="2"/>
</dbReference>
<dbReference type="FunFam" id="2.10.25.10:FF:000125">
    <property type="entry name" value="Neurogenic locus notch protein-like"/>
    <property type="match status" value="1"/>
</dbReference>
<evidence type="ECO:0000259" key="10">
    <source>
        <dbReference type="PROSITE" id="PS50948"/>
    </source>
</evidence>
<sequence>MLLFQIFRCPWFLISVFVPCYGSLQPGFSKLQRGHRLDRKLIQSFTEVSFLDCVIECLVTPRCKSVNYYKGANFCEINYENKTTAETRYMESAGWVYSEKEHWPKELAGACSNSTCGINQTCKHKRYSEDKFFECVLSDCGIPDQKGIDLNTTRREDAIGIHRRIHASCADGYSQSGSGRLICQSNGEWKYDIVCEDIDECKKDPCLNGATCTKTPGSFTCTCDAGWTGIICNKDINECLDNPCHNGGTCSNNDGSFKCTCEGGFTGTLCNEVLPNIALLKPAEQSSTYLEYNASYAVDGIRETNFLVHKCTNTGDADHADAIGQRRARCLRAAYYRAHRIFNANHLWFLWHCHTLLLLMPIENNLTSKSLIDP</sequence>
<dbReference type="Gene3D" id="2.10.25.10">
    <property type="entry name" value="Laminin"/>
    <property type="match status" value="2"/>
</dbReference>
<dbReference type="Gene3D" id="2.10.70.10">
    <property type="entry name" value="Complement Module, domain 1"/>
    <property type="match status" value="1"/>
</dbReference>
<dbReference type="InterPro" id="IPR000152">
    <property type="entry name" value="EGF-type_Asp/Asn_hydroxyl_site"/>
</dbReference>
<dbReference type="PROSITE" id="PS00010">
    <property type="entry name" value="ASX_HYDROXYL"/>
    <property type="match status" value="1"/>
</dbReference>
<proteinExistence type="inferred from homology"/>
<feature type="signal peptide" evidence="7">
    <location>
        <begin position="1"/>
        <end position="22"/>
    </location>
</feature>
<evidence type="ECO:0000259" key="8">
    <source>
        <dbReference type="PROSITE" id="PS50026"/>
    </source>
</evidence>
<dbReference type="PROSITE" id="PS01186">
    <property type="entry name" value="EGF_2"/>
    <property type="match status" value="2"/>
</dbReference>
<dbReference type="AlphaFoldDB" id="A0A8W8MG83"/>
<dbReference type="InterPro" id="IPR049883">
    <property type="entry name" value="NOTCH1_EGF-like"/>
</dbReference>
<keyword evidence="6" id="KW-0768">Sushi</keyword>
<dbReference type="PROSITE" id="PS01187">
    <property type="entry name" value="EGF_CA"/>
    <property type="match status" value="1"/>
</dbReference>
<dbReference type="PANTHER" id="PTHR12916">
    <property type="entry name" value="CYTOCHROME C OXIDASE POLYPEPTIDE VIC-2"/>
    <property type="match status" value="1"/>
</dbReference>
<dbReference type="EnsemblMetazoa" id="G33831.2">
    <property type="protein sequence ID" value="G33831.2:cds"/>
    <property type="gene ID" value="G33831"/>
</dbReference>
<dbReference type="SUPFAM" id="SSF57414">
    <property type="entry name" value="Hairpin loop containing domain-like"/>
    <property type="match status" value="1"/>
</dbReference>
<name>A0A8W8MG83_MAGGI</name>
<reference evidence="11" key="1">
    <citation type="submission" date="2022-08" db="UniProtKB">
        <authorList>
            <consortium name="EnsemblMetazoa"/>
        </authorList>
    </citation>
    <scope>IDENTIFICATION</scope>
    <source>
        <strain evidence="11">05x7-T-G4-1.051#20</strain>
    </source>
</reference>
<dbReference type="GO" id="GO:0005509">
    <property type="term" value="F:calcium ion binding"/>
    <property type="evidence" value="ECO:0007669"/>
    <property type="project" value="InterPro"/>
</dbReference>
<comment type="similarity">
    <text evidence="1">Belongs to the NOTCH family.</text>
</comment>
<dbReference type="PROSITE" id="PS50923">
    <property type="entry name" value="SUSHI"/>
    <property type="match status" value="1"/>
</dbReference>
<dbReference type="Proteomes" id="UP000005408">
    <property type="component" value="Unassembled WGS sequence"/>
</dbReference>
<keyword evidence="7" id="KW-0732">Signal</keyword>
<dbReference type="Pfam" id="PF00024">
    <property type="entry name" value="PAN_1"/>
    <property type="match status" value="1"/>
</dbReference>
<feature type="disulfide bond" evidence="6">
    <location>
        <begin position="140"/>
        <end position="183"/>
    </location>
</feature>
<dbReference type="SUPFAM" id="SSF49785">
    <property type="entry name" value="Galactose-binding domain-like"/>
    <property type="match status" value="1"/>
</dbReference>
<dbReference type="InterPro" id="IPR001881">
    <property type="entry name" value="EGF-like_Ca-bd_dom"/>
</dbReference>
<evidence type="ECO:0000256" key="5">
    <source>
        <dbReference type="PROSITE-ProRule" id="PRU00076"/>
    </source>
</evidence>
<evidence type="ECO:0000256" key="7">
    <source>
        <dbReference type="SAM" id="SignalP"/>
    </source>
</evidence>
<dbReference type="InterPro" id="IPR000742">
    <property type="entry name" value="EGF"/>
</dbReference>
<dbReference type="PROSITE" id="PS50948">
    <property type="entry name" value="PAN"/>
    <property type="match status" value="1"/>
</dbReference>
<evidence type="ECO:0000256" key="1">
    <source>
        <dbReference type="ARBA" id="ARBA00005847"/>
    </source>
</evidence>
<dbReference type="SUPFAM" id="SSF57535">
    <property type="entry name" value="Complement control module/SCR domain"/>
    <property type="match status" value="1"/>
</dbReference>
<dbReference type="SUPFAM" id="SSF57196">
    <property type="entry name" value="EGF/Laminin"/>
    <property type="match status" value="2"/>
</dbReference>
<comment type="caution">
    <text evidence="5">Lacks conserved residue(s) required for the propagation of feature annotation.</text>
</comment>
<dbReference type="Pfam" id="PF00008">
    <property type="entry name" value="EGF"/>
    <property type="match status" value="1"/>
</dbReference>
<dbReference type="CDD" id="cd00033">
    <property type="entry name" value="CCP"/>
    <property type="match status" value="1"/>
</dbReference>
<evidence type="ECO:0000256" key="3">
    <source>
        <dbReference type="ARBA" id="ARBA00022737"/>
    </source>
</evidence>